<dbReference type="PANTHER" id="PTHR30055:SF235">
    <property type="entry name" value="TRANSCRIPTIONAL REGULATORY PROTEIN"/>
    <property type="match status" value="1"/>
</dbReference>
<dbReference type="InterPro" id="IPR036271">
    <property type="entry name" value="Tet_transcr_reg_TetR-rel_C_sf"/>
</dbReference>
<dbReference type="PROSITE" id="PS01081">
    <property type="entry name" value="HTH_TETR_1"/>
    <property type="match status" value="1"/>
</dbReference>
<dbReference type="InterPro" id="IPR009057">
    <property type="entry name" value="Homeodomain-like_sf"/>
</dbReference>
<organism evidence="4 5">
    <name type="scientific">Microbaculum marinisediminis</name>
    <dbReference type="NCBI Taxonomy" id="2931392"/>
    <lineage>
        <taxon>Bacteria</taxon>
        <taxon>Pseudomonadati</taxon>
        <taxon>Pseudomonadota</taxon>
        <taxon>Alphaproteobacteria</taxon>
        <taxon>Hyphomicrobiales</taxon>
        <taxon>Tepidamorphaceae</taxon>
        <taxon>Microbaculum</taxon>
    </lineage>
</organism>
<comment type="caution">
    <text evidence="4">The sequence shown here is derived from an EMBL/GenBank/DDBJ whole genome shotgun (WGS) entry which is preliminary data.</text>
</comment>
<dbReference type="PANTHER" id="PTHR30055">
    <property type="entry name" value="HTH-TYPE TRANSCRIPTIONAL REGULATOR RUTR"/>
    <property type="match status" value="1"/>
</dbReference>
<feature type="domain" description="HTH tetR-type" evidence="3">
    <location>
        <begin position="15"/>
        <end position="75"/>
    </location>
</feature>
<dbReference type="GO" id="GO:0000976">
    <property type="term" value="F:transcription cis-regulatory region binding"/>
    <property type="evidence" value="ECO:0007669"/>
    <property type="project" value="TreeGrafter"/>
</dbReference>
<dbReference type="InterPro" id="IPR001647">
    <property type="entry name" value="HTH_TetR"/>
</dbReference>
<reference evidence="4 5" key="1">
    <citation type="submission" date="2022-04" db="EMBL/GenBank/DDBJ databases">
        <authorList>
            <person name="Ye Y.-Q."/>
            <person name="Du Z.-J."/>
        </authorList>
    </citation>
    <scope>NUCLEOTIDE SEQUENCE [LARGE SCALE GENOMIC DNA]</scope>
    <source>
        <strain evidence="4 5">A6E488</strain>
    </source>
</reference>
<evidence type="ECO:0000313" key="4">
    <source>
        <dbReference type="EMBL" id="MCT8971291.1"/>
    </source>
</evidence>
<dbReference type="InterPro" id="IPR023772">
    <property type="entry name" value="DNA-bd_HTH_TetR-type_CS"/>
</dbReference>
<dbReference type="InterPro" id="IPR041586">
    <property type="entry name" value="PsrA_TetR_C"/>
</dbReference>
<keyword evidence="1 2" id="KW-0238">DNA-binding</keyword>
<protein>
    <submittedName>
        <fullName evidence="4">TetR family transcriptional regulator</fullName>
    </submittedName>
</protein>
<dbReference type="Pfam" id="PF17939">
    <property type="entry name" value="TetR_C_30"/>
    <property type="match status" value="1"/>
</dbReference>
<dbReference type="AlphaFoldDB" id="A0AAW5QTD0"/>
<dbReference type="PRINTS" id="PR00455">
    <property type="entry name" value="HTHTETR"/>
</dbReference>
<keyword evidence="5" id="KW-1185">Reference proteome</keyword>
<feature type="DNA-binding region" description="H-T-H motif" evidence="2">
    <location>
        <begin position="38"/>
        <end position="57"/>
    </location>
</feature>
<evidence type="ECO:0000313" key="5">
    <source>
        <dbReference type="Proteomes" id="UP001320898"/>
    </source>
</evidence>
<dbReference type="Pfam" id="PF00440">
    <property type="entry name" value="TetR_N"/>
    <property type="match status" value="1"/>
</dbReference>
<sequence length="222" mass="24390">MAGTSKGEQASPRGEETRTLILDTAEGMFATHGYSGVTMRALTAEAGVNLAAVNYHFGSKDALLLEVFRRGGLAINRERARLLRAAEARSAPEPAPVREILRALFEPPLRATLTEQRKTGGRSIYMQFVARAVLDGPPEMRALIEQDVRHLERFVDALSRALPQLAREDLLWRFHFAMGALHALYHDLRRLEALSGGACDLTDVEAIIGRVVDFAATGLEAK</sequence>
<dbReference type="EMBL" id="JALIDZ010000002">
    <property type="protein sequence ID" value="MCT8971291.1"/>
    <property type="molecule type" value="Genomic_DNA"/>
</dbReference>
<evidence type="ECO:0000256" key="2">
    <source>
        <dbReference type="PROSITE-ProRule" id="PRU00335"/>
    </source>
</evidence>
<dbReference type="Proteomes" id="UP001320898">
    <property type="component" value="Unassembled WGS sequence"/>
</dbReference>
<dbReference type="SUPFAM" id="SSF46689">
    <property type="entry name" value="Homeodomain-like"/>
    <property type="match status" value="1"/>
</dbReference>
<dbReference type="SUPFAM" id="SSF48498">
    <property type="entry name" value="Tetracyclin repressor-like, C-terminal domain"/>
    <property type="match status" value="1"/>
</dbReference>
<gene>
    <name evidence="4" type="ORF">MUB46_05395</name>
</gene>
<dbReference type="RefSeq" id="WP_261614857.1">
    <property type="nucleotide sequence ID" value="NZ_JALIDZ010000002.1"/>
</dbReference>
<dbReference type="GO" id="GO:0003700">
    <property type="term" value="F:DNA-binding transcription factor activity"/>
    <property type="evidence" value="ECO:0007669"/>
    <property type="project" value="TreeGrafter"/>
</dbReference>
<name>A0AAW5QTD0_9HYPH</name>
<evidence type="ECO:0000256" key="1">
    <source>
        <dbReference type="ARBA" id="ARBA00023125"/>
    </source>
</evidence>
<evidence type="ECO:0000259" key="3">
    <source>
        <dbReference type="PROSITE" id="PS50977"/>
    </source>
</evidence>
<dbReference type="Gene3D" id="1.10.357.10">
    <property type="entry name" value="Tetracycline Repressor, domain 2"/>
    <property type="match status" value="1"/>
</dbReference>
<dbReference type="PROSITE" id="PS50977">
    <property type="entry name" value="HTH_TETR_2"/>
    <property type="match status" value="1"/>
</dbReference>
<dbReference type="InterPro" id="IPR050109">
    <property type="entry name" value="HTH-type_TetR-like_transc_reg"/>
</dbReference>
<accession>A0AAW5QTD0</accession>
<proteinExistence type="predicted"/>